<gene>
    <name evidence="1" type="ORF">LCGC14_1601580</name>
</gene>
<evidence type="ECO:0000313" key="1">
    <source>
        <dbReference type="EMBL" id="KKM24784.1"/>
    </source>
</evidence>
<feature type="non-terminal residue" evidence="1">
    <location>
        <position position="113"/>
    </location>
</feature>
<comment type="caution">
    <text evidence="1">The sequence shown here is derived from an EMBL/GenBank/DDBJ whole genome shotgun (WGS) entry which is preliminary data.</text>
</comment>
<reference evidence="1" key="1">
    <citation type="journal article" date="2015" name="Nature">
        <title>Complex archaea that bridge the gap between prokaryotes and eukaryotes.</title>
        <authorList>
            <person name="Spang A."/>
            <person name="Saw J.H."/>
            <person name="Jorgensen S.L."/>
            <person name="Zaremba-Niedzwiedzka K."/>
            <person name="Martijn J."/>
            <person name="Lind A.E."/>
            <person name="van Eijk R."/>
            <person name="Schleper C."/>
            <person name="Guy L."/>
            <person name="Ettema T.J."/>
        </authorList>
    </citation>
    <scope>NUCLEOTIDE SEQUENCE</scope>
</reference>
<accession>A0A0F9IXI4</accession>
<protein>
    <submittedName>
        <fullName evidence="1">Uncharacterized protein</fullName>
    </submittedName>
</protein>
<name>A0A0F9IXI4_9ZZZZ</name>
<organism evidence="1">
    <name type="scientific">marine sediment metagenome</name>
    <dbReference type="NCBI Taxonomy" id="412755"/>
    <lineage>
        <taxon>unclassified sequences</taxon>
        <taxon>metagenomes</taxon>
        <taxon>ecological metagenomes</taxon>
    </lineage>
</organism>
<sequence length="113" mass="12927">MPIKEIFLDLDDVLNKFTMQALMEVGCVVNRSDPMSSFDPAWKFNIIKAANELNPCRIFIAKRFWRSFSKFFWASLPRSDEFDFLLEKSIELVGKDNITILSSPTEDPACVAG</sequence>
<dbReference type="AlphaFoldDB" id="A0A0F9IXI4"/>
<dbReference type="EMBL" id="LAZR01012851">
    <property type="protein sequence ID" value="KKM24784.1"/>
    <property type="molecule type" value="Genomic_DNA"/>
</dbReference>
<proteinExistence type="predicted"/>